<name>A0A7H9EMZ2_9LACO</name>
<dbReference type="AlphaFoldDB" id="A0A7H9EMZ2"/>
<gene>
    <name evidence="1" type="ORF">GTO87_08820</name>
</gene>
<sequence>MTVTIENDYLKVTIGLKGAQPQSIWNKGTETEYLWQGDERYWKWQAPQLFPIIGKLKNDTMFVDGKAFHMQQHGFGRHTQFMVVAQTPTQVTLALTDNATTRTMFPYKFRLEITYHLQRNKLQVQYRVENRDKQAIYFSLGGHPGFNVPLQKNQKFTDYQVELSGLYNEISLDPFSGLARPAQKVAGNQTQWALTRQAFANDAHIYEFADRKASVALFDRKRTAGVRISSTNVRYWGVWSTYPAAGPFVCIEPWWGIDDTVTTDQDFTHKFANNMLAIGAKFAGDYTIAIY</sequence>
<organism evidence="1 2">
    <name type="scientific">Ligilactobacillus saerimneri</name>
    <dbReference type="NCBI Taxonomy" id="228229"/>
    <lineage>
        <taxon>Bacteria</taxon>
        <taxon>Bacillati</taxon>
        <taxon>Bacillota</taxon>
        <taxon>Bacilli</taxon>
        <taxon>Lactobacillales</taxon>
        <taxon>Lactobacillaceae</taxon>
        <taxon>Ligilactobacillus</taxon>
    </lineage>
</organism>
<dbReference type="CDD" id="cd09024">
    <property type="entry name" value="Aldose_epim_lacX"/>
    <property type="match status" value="1"/>
</dbReference>
<reference evidence="1 2" key="1">
    <citation type="submission" date="2020-01" db="EMBL/GenBank/DDBJ databases">
        <title>Complete and circular genome sequences of six lactobacillus isolates from horses.</title>
        <authorList>
            <person name="Hassan H.M."/>
        </authorList>
    </citation>
    <scope>NUCLEOTIDE SEQUENCE [LARGE SCALE GENOMIC DNA]</scope>
    <source>
        <strain evidence="1 2">1A</strain>
    </source>
</reference>
<dbReference type="PANTHER" id="PTHR11122:SF13">
    <property type="entry name" value="GLUCOSE-6-PHOSPHATE 1-EPIMERASE"/>
    <property type="match status" value="1"/>
</dbReference>
<dbReference type="Gene3D" id="2.70.98.10">
    <property type="match status" value="1"/>
</dbReference>
<dbReference type="InterPro" id="IPR014718">
    <property type="entry name" value="GH-type_carb-bd"/>
</dbReference>
<dbReference type="InterPro" id="IPR008183">
    <property type="entry name" value="Aldose_1/G6P_1-epimerase"/>
</dbReference>
<dbReference type="Pfam" id="PF01263">
    <property type="entry name" value="Aldose_epim"/>
    <property type="match status" value="1"/>
</dbReference>
<accession>A0A7H9EMZ2</accession>
<dbReference type="SUPFAM" id="SSF74650">
    <property type="entry name" value="Galactose mutarotase-like"/>
    <property type="match status" value="1"/>
</dbReference>
<dbReference type="Proteomes" id="UP000510886">
    <property type="component" value="Chromosome"/>
</dbReference>
<evidence type="ECO:0000313" key="1">
    <source>
        <dbReference type="EMBL" id="QLL78677.1"/>
    </source>
</evidence>
<dbReference type="EMBL" id="CP047418">
    <property type="protein sequence ID" value="QLL78677.1"/>
    <property type="molecule type" value="Genomic_DNA"/>
</dbReference>
<dbReference type="KEGG" id="lsw:GTO87_08820"/>
<dbReference type="GO" id="GO:0016853">
    <property type="term" value="F:isomerase activity"/>
    <property type="evidence" value="ECO:0007669"/>
    <property type="project" value="InterPro"/>
</dbReference>
<proteinExistence type="predicted"/>
<dbReference type="PANTHER" id="PTHR11122">
    <property type="entry name" value="APOSPORY-ASSOCIATED PROTEIN C-RELATED"/>
    <property type="match status" value="1"/>
</dbReference>
<dbReference type="RefSeq" id="WP_180848844.1">
    <property type="nucleotide sequence ID" value="NZ_CP047418.1"/>
</dbReference>
<dbReference type="InterPro" id="IPR011013">
    <property type="entry name" value="Gal_mutarotase_sf_dom"/>
</dbReference>
<dbReference type="GO" id="GO:0030246">
    <property type="term" value="F:carbohydrate binding"/>
    <property type="evidence" value="ECO:0007669"/>
    <property type="project" value="InterPro"/>
</dbReference>
<evidence type="ECO:0000313" key="2">
    <source>
        <dbReference type="Proteomes" id="UP000510886"/>
    </source>
</evidence>
<dbReference type="GO" id="GO:0005975">
    <property type="term" value="P:carbohydrate metabolic process"/>
    <property type="evidence" value="ECO:0007669"/>
    <property type="project" value="InterPro"/>
</dbReference>
<protein>
    <submittedName>
        <fullName evidence="1">Aldose 1-epimerase family protein</fullName>
    </submittedName>
</protein>
<dbReference type="InterPro" id="IPR037481">
    <property type="entry name" value="LacX"/>
</dbReference>